<proteinExistence type="predicted"/>
<dbReference type="AlphaFoldDB" id="A0A0F5K0I6"/>
<dbReference type="Proteomes" id="UP000033618">
    <property type="component" value="Unassembled WGS sequence"/>
</dbReference>
<gene>
    <name evidence="2" type="ORF">WM40_13685</name>
</gene>
<dbReference type="EMBL" id="LAQU01000013">
    <property type="protein sequence ID" value="KKB63057.1"/>
    <property type="molecule type" value="Genomic_DNA"/>
</dbReference>
<feature type="region of interest" description="Disordered" evidence="1">
    <location>
        <begin position="1"/>
        <end position="33"/>
    </location>
</feature>
<dbReference type="PATRIC" id="fig|28092.6.peg.3224"/>
<accession>A0A0F5K0I6</accession>
<reference evidence="2 3" key="1">
    <citation type="submission" date="2015-03" db="EMBL/GenBank/DDBJ databases">
        <title>Draft Genome Sequence of Burkholderia andropogonis type strain ICMP2807, isolated from Sorghum bicolor.</title>
        <authorList>
            <person name="Lopes-Santos L."/>
            <person name="Castro D.B."/>
            <person name="Ottoboni L.M."/>
            <person name="Park D."/>
            <person name="Weirc B.S."/>
            <person name="Destefano S.A."/>
        </authorList>
    </citation>
    <scope>NUCLEOTIDE SEQUENCE [LARGE SCALE GENOMIC DNA]</scope>
    <source>
        <strain evidence="2 3">ICMP2807</strain>
    </source>
</reference>
<keyword evidence="3" id="KW-1185">Reference proteome</keyword>
<name>A0A0F5K0I6_9BURK</name>
<protein>
    <submittedName>
        <fullName evidence="2">Uncharacterized protein</fullName>
    </submittedName>
</protein>
<sequence>MLHSRICSESTIRRRPSTNTSFTAAKPYDAARSNDAQARTASWVENTVGMAHADGAEESTDIEDIDYARRNRFEIVRAWGERRSRQMANKVEQTGCPASADARRAMRRFLKRFQKPTASSEPMATTERKARPGPLADYLDLRTFNVAEREAFDLSRLRAPPSIVPQPPCPATFGWETDLFSSNAHDGDIVAARALALDALRAEHDDIALPETLTRCATGLLGRENFFVMYRVDIRPAEVLLRTGFGRSRCFLGVDPMLYSGDPTRGAKEAGQDGAYDPLIGSASLRGARYVFTRGIVNVTGHDIPRLYAIRADGIRGASNAENFCYLDRAIDHYSGDALREMDEMHLDAEPVTSAHIHLLDCEDPAERRLIATLLHKLPYDVFGVPLRDFVAFEALAKRHGHPIIDTYDFPEAEAFFKARWLPVPCNDASLRRVAWPHDGLDQGGTGDHPQ</sequence>
<evidence type="ECO:0000313" key="2">
    <source>
        <dbReference type="EMBL" id="KKB63057.1"/>
    </source>
</evidence>
<evidence type="ECO:0000256" key="1">
    <source>
        <dbReference type="SAM" id="MobiDB-lite"/>
    </source>
</evidence>
<comment type="caution">
    <text evidence="2">The sequence shown here is derived from an EMBL/GenBank/DDBJ whole genome shotgun (WGS) entry which is preliminary data.</text>
</comment>
<organism evidence="2 3">
    <name type="scientific">Robbsia andropogonis</name>
    <dbReference type="NCBI Taxonomy" id="28092"/>
    <lineage>
        <taxon>Bacteria</taxon>
        <taxon>Pseudomonadati</taxon>
        <taxon>Pseudomonadota</taxon>
        <taxon>Betaproteobacteria</taxon>
        <taxon>Burkholderiales</taxon>
        <taxon>Burkholderiaceae</taxon>
        <taxon>Robbsia</taxon>
    </lineage>
</organism>
<evidence type="ECO:0000313" key="3">
    <source>
        <dbReference type="Proteomes" id="UP000033618"/>
    </source>
</evidence>